<evidence type="ECO:0000256" key="1">
    <source>
        <dbReference type="SAM" id="MobiDB-lite"/>
    </source>
</evidence>
<dbReference type="AlphaFoldDB" id="A0A0J0XNK3"/>
<gene>
    <name evidence="2" type="ORF">CC85DRAFT_302038</name>
</gene>
<proteinExistence type="predicted"/>
<organism evidence="2 3">
    <name type="scientific">Cutaneotrichosporon oleaginosum</name>
    <dbReference type="NCBI Taxonomy" id="879819"/>
    <lineage>
        <taxon>Eukaryota</taxon>
        <taxon>Fungi</taxon>
        <taxon>Dikarya</taxon>
        <taxon>Basidiomycota</taxon>
        <taxon>Agaricomycotina</taxon>
        <taxon>Tremellomycetes</taxon>
        <taxon>Trichosporonales</taxon>
        <taxon>Trichosporonaceae</taxon>
        <taxon>Cutaneotrichosporon</taxon>
    </lineage>
</organism>
<name>A0A0J0XNK3_9TREE</name>
<sequence>MSLTQTMSPQSSLSLSATASTSTSPSPSTTSTPASELSTESFTIALESETINVGAYYSQLAWLSNTISTPEAARIDASLLALWRFLLDELDWGRSAHATLRGFVSRHNADVGRLAARLNLGACTSDGQGTCKNVP</sequence>
<protein>
    <submittedName>
        <fullName evidence="2">Uncharacterized protein</fullName>
    </submittedName>
</protein>
<accession>A0A0J0XNK3</accession>
<dbReference type="RefSeq" id="XP_018279201.1">
    <property type="nucleotide sequence ID" value="XM_018425342.1"/>
</dbReference>
<dbReference type="GeneID" id="28985945"/>
<dbReference type="Proteomes" id="UP000053611">
    <property type="component" value="Unassembled WGS sequence"/>
</dbReference>
<evidence type="ECO:0000313" key="2">
    <source>
        <dbReference type="EMBL" id="KLT42710.1"/>
    </source>
</evidence>
<feature type="region of interest" description="Disordered" evidence="1">
    <location>
        <begin position="1"/>
        <end position="37"/>
    </location>
</feature>
<keyword evidence="3" id="KW-1185">Reference proteome</keyword>
<evidence type="ECO:0000313" key="3">
    <source>
        <dbReference type="Proteomes" id="UP000053611"/>
    </source>
</evidence>
<dbReference type="EMBL" id="KQ087202">
    <property type="protein sequence ID" value="KLT42710.1"/>
    <property type="molecule type" value="Genomic_DNA"/>
</dbReference>
<reference evidence="2 3" key="1">
    <citation type="submission" date="2015-03" db="EMBL/GenBank/DDBJ databases">
        <title>Genomics and transcriptomics of the oil-accumulating basidiomycete yeast T. oleaginosus allow insights into substrate utilization and the diverse evolutionary trajectories of mating systems in fungi.</title>
        <authorList>
            <consortium name="DOE Joint Genome Institute"/>
            <person name="Kourist R."/>
            <person name="Kracht O."/>
            <person name="Bracharz F."/>
            <person name="Lipzen A."/>
            <person name="Nolan M."/>
            <person name="Ohm R."/>
            <person name="Grigoriev I."/>
            <person name="Sun S."/>
            <person name="Heitman J."/>
            <person name="Bruck T."/>
            <person name="Nowrousian M."/>
        </authorList>
    </citation>
    <scope>NUCLEOTIDE SEQUENCE [LARGE SCALE GENOMIC DNA]</scope>
    <source>
        <strain evidence="2 3">IBC0246</strain>
    </source>
</reference>